<evidence type="ECO:0000256" key="1">
    <source>
        <dbReference type="SAM" id="MobiDB-lite"/>
    </source>
</evidence>
<comment type="caution">
    <text evidence="2">The sequence shown here is derived from an EMBL/GenBank/DDBJ whole genome shotgun (WGS) entry which is preliminary data.</text>
</comment>
<accession>A0ABD3HC26</accession>
<feature type="region of interest" description="Disordered" evidence="1">
    <location>
        <begin position="164"/>
        <end position="187"/>
    </location>
</feature>
<dbReference type="Proteomes" id="UP001633002">
    <property type="component" value="Unassembled WGS sequence"/>
</dbReference>
<keyword evidence="3" id="KW-1185">Reference proteome</keyword>
<sequence length="310" mass="34197">MESKVKVENAPGKATIEVVNLSGRVGEVGCVTGTEDTLKSKKVDIPNGELDTAWAEEDFIMSEDYFAKECRLPNDGVMPNDITKALVIDGHEKPVNNTLGATFPRALYAVRFLKKQINLARYAHERHRNQLRSSKARRESKPIGPPIVRTLRVYKPPANLILEPLDSEDAPASPKREVRSPKHEPNLKMEAAETSMLAKEEPGASVIMDGSLGEAPQSSSVILEVRAVKLASPASYMPGFIELKDDIAVREKLIAKLRDDITALTETIAGFRRDLLIANESIAKAESRYKAENANREKLESERATLAEAK</sequence>
<evidence type="ECO:0000313" key="2">
    <source>
        <dbReference type="EMBL" id="KAL3688948.1"/>
    </source>
</evidence>
<organism evidence="2 3">
    <name type="scientific">Riccia sorocarpa</name>
    <dbReference type="NCBI Taxonomy" id="122646"/>
    <lineage>
        <taxon>Eukaryota</taxon>
        <taxon>Viridiplantae</taxon>
        <taxon>Streptophyta</taxon>
        <taxon>Embryophyta</taxon>
        <taxon>Marchantiophyta</taxon>
        <taxon>Marchantiopsida</taxon>
        <taxon>Marchantiidae</taxon>
        <taxon>Marchantiales</taxon>
        <taxon>Ricciaceae</taxon>
        <taxon>Riccia</taxon>
    </lineage>
</organism>
<gene>
    <name evidence="2" type="ORF">R1sor_015257</name>
</gene>
<proteinExistence type="predicted"/>
<feature type="compositionally biased region" description="Basic and acidic residues" evidence="1">
    <location>
        <begin position="174"/>
        <end position="187"/>
    </location>
</feature>
<dbReference type="AlphaFoldDB" id="A0ABD3HC26"/>
<dbReference type="EMBL" id="JBJQOH010000004">
    <property type="protein sequence ID" value="KAL3688948.1"/>
    <property type="molecule type" value="Genomic_DNA"/>
</dbReference>
<evidence type="ECO:0000313" key="3">
    <source>
        <dbReference type="Proteomes" id="UP001633002"/>
    </source>
</evidence>
<name>A0ABD3HC26_9MARC</name>
<reference evidence="2 3" key="1">
    <citation type="submission" date="2024-09" db="EMBL/GenBank/DDBJ databases">
        <title>Chromosome-scale assembly of Riccia sorocarpa.</title>
        <authorList>
            <person name="Paukszto L."/>
        </authorList>
    </citation>
    <scope>NUCLEOTIDE SEQUENCE [LARGE SCALE GENOMIC DNA]</scope>
    <source>
        <strain evidence="2">LP-2024</strain>
        <tissue evidence="2">Aerial parts of the thallus</tissue>
    </source>
</reference>
<feature type="region of interest" description="Disordered" evidence="1">
    <location>
        <begin position="289"/>
        <end position="310"/>
    </location>
</feature>
<protein>
    <submittedName>
        <fullName evidence="2">Uncharacterized protein</fullName>
    </submittedName>
</protein>